<feature type="domain" description="C2H2-type" evidence="12">
    <location>
        <begin position="429"/>
        <end position="456"/>
    </location>
</feature>
<evidence type="ECO:0000313" key="13">
    <source>
        <dbReference type="EnsemblMetazoa" id="AFUN006932-PA"/>
    </source>
</evidence>
<feature type="domain" description="C2H2-type" evidence="12">
    <location>
        <begin position="599"/>
        <end position="627"/>
    </location>
</feature>
<dbReference type="PANTHER" id="PTHR24381">
    <property type="entry name" value="ZINC FINGER PROTEIN"/>
    <property type="match status" value="1"/>
</dbReference>
<feature type="domain" description="C2H2-type" evidence="12">
    <location>
        <begin position="570"/>
        <end position="598"/>
    </location>
</feature>
<dbReference type="PANTHER" id="PTHR24381:SF393">
    <property type="entry name" value="CHROMATIN-LINKED ADAPTOR FOR MSL PROTEINS, ISOFORM B"/>
    <property type="match status" value="1"/>
</dbReference>
<dbReference type="PROSITE" id="PS00028">
    <property type="entry name" value="ZINC_FINGER_C2H2_1"/>
    <property type="match status" value="11"/>
</dbReference>
<feature type="domain" description="C2H2-type" evidence="12">
    <location>
        <begin position="457"/>
        <end position="484"/>
    </location>
</feature>
<evidence type="ECO:0000256" key="5">
    <source>
        <dbReference type="ARBA" id="ARBA00022771"/>
    </source>
</evidence>
<dbReference type="FunFam" id="3.30.160.60:FF:000145">
    <property type="entry name" value="Zinc finger protein 574"/>
    <property type="match status" value="1"/>
</dbReference>
<evidence type="ECO:0000256" key="9">
    <source>
        <dbReference type="ARBA" id="ARBA00023163"/>
    </source>
</evidence>
<evidence type="ECO:0000256" key="4">
    <source>
        <dbReference type="ARBA" id="ARBA00022737"/>
    </source>
</evidence>
<dbReference type="GO" id="GO:0000977">
    <property type="term" value="F:RNA polymerase II transcription regulatory region sequence-specific DNA binding"/>
    <property type="evidence" value="ECO:0007669"/>
    <property type="project" value="TreeGrafter"/>
</dbReference>
<evidence type="ECO:0000256" key="3">
    <source>
        <dbReference type="ARBA" id="ARBA00022723"/>
    </source>
</evidence>
<dbReference type="GO" id="GO:0008270">
    <property type="term" value="F:zinc ion binding"/>
    <property type="evidence" value="ECO:0007669"/>
    <property type="project" value="UniProtKB-KW"/>
</dbReference>
<keyword evidence="6" id="KW-0862">Zinc</keyword>
<dbReference type="Pfam" id="PF12874">
    <property type="entry name" value="zf-met"/>
    <property type="match status" value="1"/>
</dbReference>
<dbReference type="AlphaFoldDB" id="A0A182RL14"/>
<dbReference type="InterPro" id="IPR013087">
    <property type="entry name" value="Znf_C2H2_type"/>
</dbReference>
<evidence type="ECO:0000256" key="8">
    <source>
        <dbReference type="ARBA" id="ARBA00023125"/>
    </source>
</evidence>
<keyword evidence="8" id="KW-0238">DNA-binding</keyword>
<keyword evidence="5 11" id="KW-0863">Zinc-finger</keyword>
<feature type="domain" description="C2H2-type" evidence="12">
    <location>
        <begin position="628"/>
        <end position="655"/>
    </location>
</feature>
<feature type="domain" description="C2H2-type" evidence="12">
    <location>
        <begin position="514"/>
        <end position="541"/>
    </location>
</feature>
<evidence type="ECO:0000256" key="2">
    <source>
        <dbReference type="ARBA" id="ARBA00006991"/>
    </source>
</evidence>
<dbReference type="EnsemblMetazoa" id="AFUN006932-RA">
    <property type="protein sequence ID" value="AFUN006932-PA"/>
    <property type="gene ID" value="AFUN006932"/>
</dbReference>
<dbReference type="GO" id="GO:0032502">
    <property type="term" value="P:developmental process"/>
    <property type="evidence" value="ECO:0007669"/>
    <property type="project" value="UniProtKB-ARBA"/>
</dbReference>
<sequence length="774" mass="88149">MSGHDLAHEDEVPVVDGAQLYSHCYLCHTPVVHDEFCQLFTEPEFSSPAKILGDVLDMAILPELCHSLIICKYCKTLCSEYQSLIERMETIHSQITTAYNQTVMKLTGLTEKDIKDGLVAVEYDDNLETEFQNFNKELMSMEDVFGVSELNPDVIQVDPSTEHLQDATAALLGPDEVVEHSVQFINDDEHATTLLPTDSDEMVENSLCPEELITEETLQRFVIGSGETIVEVDAEDGTSIYCVYGEGIETFSESQEQPETVTTMLNSIRAASVSEGDGVVSQASESETNEIEESVSVTSLLLNEVDAAGAGSPSPSQGDDLRPYYIKIENYYYCTLCPSDETTVTTSGIKLMAEHLQEAHNQPLHTCELCDAIFFLRADYVEHLDQHTKETKTVQENELNPDQCDTTFVKQHALEQHQKTHQAEKNKRWNCELCDKKYTSKAFFEVHMNKHAGIRPYKCTVCTKDFSSKYALAVHLKTHYARPRTFVCSECGSAFYSRHNLVQHERTHRAEREFECGDCGKKFFTQHNLNVHKVIHSSNKAFACRQCGKKFARKAEVRDHERTHTGEKPFVCDMCDLAFAQRSNLNSHKRLTHFNDKRYKCDLCDASFKRRRLLVYHTRAMHTGERPYKCDLCPASFVYPEHFQKHKRIHTGIKPYACEVCHKTFTSQDNRNAHRYVHSVKKPYECVTCGTGFMRKAQLYTHMQEMEHLNDTIVVNQPRISANNLLEFETESFVVDGQTEDGEQTQEVECSDDEQPQIAFISVPDFDDGVSEME</sequence>
<name>A0A182RL14_ANOFN</name>
<evidence type="ECO:0000256" key="1">
    <source>
        <dbReference type="ARBA" id="ARBA00004123"/>
    </source>
</evidence>
<comment type="subcellular location">
    <subcellularLocation>
        <location evidence="1">Nucleus</location>
    </subcellularLocation>
</comment>
<dbReference type="STRING" id="62324.A0A182RL14"/>
<feature type="domain" description="C2H2-type" evidence="12">
    <location>
        <begin position="656"/>
        <end position="683"/>
    </location>
</feature>
<dbReference type="PROSITE" id="PS50157">
    <property type="entry name" value="ZINC_FINGER_C2H2_2"/>
    <property type="match status" value="12"/>
</dbReference>
<organism evidence="13">
    <name type="scientific">Anopheles funestus</name>
    <name type="common">African malaria mosquito</name>
    <dbReference type="NCBI Taxonomy" id="62324"/>
    <lineage>
        <taxon>Eukaryota</taxon>
        <taxon>Metazoa</taxon>
        <taxon>Ecdysozoa</taxon>
        <taxon>Arthropoda</taxon>
        <taxon>Hexapoda</taxon>
        <taxon>Insecta</taxon>
        <taxon>Pterygota</taxon>
        <taxon>Neoptera</taxon>
        <taxon>Endopterygota</taxon>
        <taxon>Diptera</taxon>
        <taxon>Nematocera</taxon>
        <taxon>Culicoidea</taxon>
        <taxon>Culicidae</taxon>
        <taxon>Anophelinae</taxon>
        <taxon>Anopheles</taxon>
    </lineage>
</organism>
<keyword evidence="10" id="KW-0539">Nucleus</keyword>
<dbReference type="FunFam" id="3.30.160.60:FF:001370">
    <property type="entry name" value="Zinc finger protein"/>
    <property type="match status" value="1"/>
</dbReference>
<evidence type="ECO:0000256" key="7">
    <source>
        <dbReference type="ARBA" id="ARBA00023015"/>
    </source>
</evidence>
<accession>A0A182RL14</accession>
<feature type="domain" description="C2H2-type" evidence="12">
    <location>
        <begin position="684"/>
        <end position="713"/>
    </location>
</feature>
<dbReference type="Pfam" id="PF00096">
    <property type="entry name" value="zf-C2H2"/>
    <property type="match status" value="8"/>
</dbReference>
<dbReference type="GO" id="GO:0005634">
    <property type="term" value="C:nucleus"/>
    <property type="evidence" value="ECO:0007669"/>
    <property type="project" value="UniProtKB-SubCell"/>
</dbReference>
<feature type="domain" description="C2H2-type" evidence="12">
    <location>
        <begin position="365"/>
        <end position="392"/>
    </location>
</feature>
<dbReference type="VEuPathDB" id="VectorBase:AFUN006932"/>
<protein>
    <recommendedName>
        <fullName evidence="12">C2H2-type domain-containing protein</fullName>
    </recommendedName>
</protein>
<feature type="domain" description="C2H2-type" evidence="12">
    <location>
        <begin position="399"/>
        <end position="426"/>
    </location>
</feature>
<dbReference type="SMART" id="SM00355">
    <property type="entry name" value="ZnF_C2H2"/>
    <property type="match status" value="14"/>
</dbReference>
<dbReference type="FunFam" id="3.30.160.60:FF:000176">
    <property type="entry name" value="zinc finger protein 70"/>
    <property type="match status" value="1"/>
</dbReference>
<evidence type="ECO:0000256" key="11">
    <source>
        <dbReference type="PROSITE-ProRule" id="PRU00042"/>
    </source>
</evidence>
<reference evidence="13" key="1">
    <citation type="submission" date="2020-05" db="UniProtKB">
        <authorList>
            <consortium name="EnsemblMetazoa"/>
        </authorList>
    </citation>
    <scope>IDENTIFICATION</scope>
    <source>
        <strain evidence="13">FUMOZ</strain>
    </source>
</reference>
<evidence type="ECO:0000256" key="6">
    <source>
        <dbReference type="ARBA" id="ARBA00022833"/>
    </source>
</evidence>
<dbReference type="GO" id="GO:0000981">
    <property type="term" value="F:DNA-binding transcription factor activity, RNA polymerase II-specific"/>
    <property type="evidence" value="ECO:0007669"/>
    <property type="project" value="TreeGrafter"/>
</dbReference>
<keyword evidence="9" id="KW-0804">Transcription</keyword>
<proteinExistence type="inferred from homology"/>
<dbReference type="FunFam" id="3.30.160.60:FF:000202">
    <property type="entry name" value="Zinc finger protein 574"/>
    <property type="match status" value="1"/>
</dbReference>
<feature type="domain" description="C2H2-type" evidence="12">
    <location>
        <begin position="486"/>
        <end position="513"/>
    </location>
</feature>
<evidence type="ECO:0000259" key="12">
    <source>
        <dbReference type="PROSITE" id="PS50157"/>
    </source>
</evidence>
<keyword evidence="3" id="KW-0479">Metal-binding</keyword>
<comment type="similarity">
    <text evidence="2">Belongs to the krueppel C2H2-type zinc-finger protein family.</text>
</comment>
<keyword evidence="4" id="KW-0677">Repeat</keyword>
<dbReference type="FunFam" id="3.30.160.60:FF:000100">
    <property type="entry name" value="Zinc finger 45-like"/>
    <property type="match status" value="2"/>
</dbReference>
<evidence type="ECO:0000256" key="10">
    <source>
        <dbReference type="ARBA" id="ARBA00023242"/>
    </source>
</evidence>
<feature type="domain" description="C2H2-type" evidence="12">
    <location>
        <begin position="542"/>
        <end position="569"/>
    </location>
</feature>
<keyword evidence="7" id="KW-0805">Transcription regulation</keyword>
<dbReference type="InterPro" id="IPR036236">
    <property type="entry name" value="Znf_C2H2_sf"/>
</dbReference>
<dbReference type="SUPFAM" id="SSF57667">
    <property type="entry name" value="beta-beta-alpha zinc fingers"/>
    <property type="match status" value="6"/>
</dbReference>
<dbReference type="Gene3D" id="3.30.160.60">
    <property type="entry name" value="Classic Zinc Finger"/>
    <property type="match status" value="10"/>
</dbReference>
<dbReference type="FunFam" id="3.30.160.60:FF:000193">
    <property type="entry name" value="Zinc finger protein 300"/>
    <property type="match status" value="1"/>
</dbReference>
<dbReference type="VEuPathDB" id="VectorBase:AFUN2_009155"/>